<dbReference type="InterPro" id="IPR013103">
    <property type="entry name" value="RVT_2"/>
</dbReference>
<dbReference type="EMBL" id="BKCJ010129246">
    <property type="protein sequence ID" value="GEX77502.1"/>
    <property type="molecule type" value="Genomic_DNA"/>
</dbReference>
<dbReference type="GO" id="GO:0006508">
    <property type="term" value="P:proteolysis"/>
    <property type="evidence" value="ECO:0007669"/>
    <property type="project" value="UniProtKB-KW"/>
</dbReference>
<organism evidence="8">
    <name type="scientific">Tanacetum cinerariifolium</name>
    <name type="common">Dalmatian daisy</name>
    <name type="synonym">Chrysanthemum cinerariifolium</name>
    <dbReference type="NCBI Taxonomy" id="118510"/>
    <lineage>
        <taxon>Eukaryota</taxon>
        <taxon>Viridiplantae</taxon>
        <taxon>Streptophyta</taxon>
        <taxon>Embryophyta</taxon>
        <taxon>Tracheophyta</taxon>
        <taxon>Spermatophyta</taxon>
        <taxon>Magnoliopsida</taxon>
        <taxon>eudicotyledons</taxon>
        <taxon>Gunneridae</taxon>
        <taxon>Pentapetalae</taxon>
        <taxon>asterids</taxon>
        <taxon>campanulids</taxon>
        <taxon>Asterales</taxon>
        <taxon>Asteraceae</taxon>
        <taxon>Asteroideae</taxon>
        <taxon>Anthemideae</taxon>
        <taxon>Anthemidinae</taxon>
        <taxon>Tanacetum</taxon>
    </lineage>
</organism>
<evidence type="ECO:0000259" key="7">
    <source>
        <dbReference type="Pfam" id="PF22936"/>
    </source>
</evidence>
<evidence type="ECO:0000259" key="5">
    <source>
        <dbReference type="Pfam" id="PF07727"/>
    </source>
</evidence>
<comment type="caution">
    <text evidence="8">The sequence shown here is derived from an EMBL/GenBank/DDBJ whole genome shotgun (WGS) entry which is preliminary data.</text>
</comment>
<dbReference type="Pfam" id="PF13976">
    <property type="entry name" value="gag_pre-integrs"/>
    <property type="match status" value="1"/>
</dbReference>
<evidence type="ECO:0000313" key="8">
    <source>
        <dbReference type="EMBL" id="GEX77502.1"/>
    </source>
</evidence>
<keyword evidence="3" id="KW-0378">Hydrolase</keyword>
<dbReference type="SUPFAM" id="SSF53098">
    <property type="entry name" value="Ribonuclease H-like"/>
    <property type="match status" value="1"/>
</dbReference>
<evidence type="ECO:0000256" key="4">
    <source>
        <dbReference type="SAM" id="MobiDB-lite"/>
    </source>
</evidence>
<feature type="domain" description="Retrovirus-related Pol polyprotein from transposon TNT 1-94-like beta-barrel" evidence="7">
    <location>
        <begin position="41"/>
        <end position="114"/>
    </location>
</feature>
<evidence type="ECO:0000259" key="6">
    <source>
        <dbReference type="Pfam" id="PF13976"/>
    </source>
</evidence>
<dbReference type="GO" id="GO:0008233">
    <property type="term" value="F:peptidase activity"/>
    <property type="evidence" value="ECO:0007669"/>
    <property type="project" value="UniProtKB-KW"/>
</dbReference>
<dbReference type="InterPro" id="IPR036397">
    <property type="entry name" value="RNaseH_sf"/>
</dbReference>
<feature type="region of interest" description="Disordered" evidence="4">
    <location>
        <begin position="790"/>
        <end position="809"/>
    </location>
</feature>
<feature type="region of interest" description="Disordered" evidence="4">
    <location>
        <begin position="639"/>
        <end position="665"/>
    </location>
</feature>
<reference evidence="8" key="1">
    <citation type="journal article" date="2019" name="Sci. Rep.">
        <title>Draft genome of Tanacetum cinerariifolium, the natural source of mosquito coil.</title>
        <authorList>
            <person name="Yamashiro T."/>
            <person name="Shiraishi A."/>
            <person name="Satake H."/>
            <person name="Nakayama K."/>
        </authorList>
    </citation>
    <scope>NUCLEOTIDE SEQUENCE</scope>
</reference>
<evidence type="ECO:0000256" key="3">
    <source>
        <dbReference type="ARBA" id="ARBA00022801"/>
    </source>
</evidence>
<dbReference type="AlphaFoldDB" id="A0A699HBR2"/>
<dbReference type="Pfam" id="PF22936">
    <property type="entry name" value="Pol_BBD"/>
    <property type="match status" value="1"/>
</dbReference>
<keyword evidence="1" id="KW-0645">Protease</keyword>
<feature type="non-terminal residue" evidence="8">
    <location>
        <position position="1"/>
    </location>
</feature>
<protein>
    <submittedName>
        <fullName evidence="8">Ribonuclease H-like domain-containing protein</fullName>
    </submittedName>
</protein>
<name>A0A699HBR2_TANCI</name>
<feature type="domain" description="Reverse transcriptase Ty1/copia-type" evidence="5">
    <location>
        <begin position="424"/>
        <end position="550"/>
    </location>
</feature>
<gene>
    <name evidence="8" type="ORF">Tci_349477</name>
</gene>
<dbReference type="GO" id="GO:0003676">
    <property type="term" value="F:nucleic acid binding"/>
    <property type="evidence" value="ECO:0007669"/>
    <property type="project" value="InterPro"/>
</dbReference>
<feature type="region of interest" description="Disordered" evidence="4">
    <location>
        <begin position="1"/>
        <end position="37"/>
    </location>
</feature>
<keyword evidence="2" id="KW-0479">Metal-binding</keyword>
<dbReference type="InterPro" id="IPR025724">
    <property type="entry name" value="GAG-pre-integrase_dom"/>
</dbReference>
<evidence type="ECO:0000256" key="2">
    <source>
        <dbReference type="ARBA" id="ARBA00022723"/>
    </source>
</evidence>
<dbReference type="Pfam" id="PF07727">
    <property type="entry name" value="RVT_2"/>
    <property type="match status" value="1"/>
</dbReference>
<dbReference type="PANTHER" id="PTHR42648:SF32">
    <property type="entry name" value="RIBONUCLEASE H-LIKE DOMAIN, GAG-PRE-INTEGRASE DOMAIN PROTEIN-RELATED"/>
    <property type="match status" value="1"/>
</dbReference>
<dbReference type="GO" id="GO:0046872">
    <property type="term" value="F:metal ion binding"/>
    <property type="evidence" value="ECO:0007669"/>
    <property type="project" value="UniProtKB-KW"/>
</dbReference>
<proteinExistence type="predicted"/>
<feature type="domain" description="GAG-pre-integrase" evidence="6">
    <location>
        <begin position="149"/>
        <end position="206"/>
    </location>
</feature>
<dbReference type="Gene3D" id="3.30.420.10">
    <property type="entry name" value="Ribonuclease H-like superfamily/Ribonuclease H"/>
    <property type="match status" value="1"/>
</dbReference>
<feature type="compositionally biased region" description="Basic and acidic residues" evidence="4">
    <location>
        <begin position="289"/>
        <end position="310"/>
    </location>
</feature>
<dbReference type="InterPro" id="IPR054722">
    <property type="entry name" value="PolX-like_BBD"/>
</dbReference>
<feature type="compositionally biased region" description="Basic residues" evidence="4">
    <location>
        <begin position="19"/>
        <end position="29"/>
    </location>
</feature>
<accession>A0A699HBR2</accession>
<sequence>VKKFNTAKPKAAVNADKAKAKHKAVKGKRGNPEEHLQDKGVIDSSCSRHMIGNMSFLTYYKEIDGGYVAFGGNPKGGKITGKGKIKTGKLDFKNVYFVRELKFNIFIVSQICDKKKSVLFTDTECIVLSPDFKLIDENQILLRVPRQNNMYIIDLENIVPIGGLTCLFAKATKDESKLWYKRLGHLNFKTINKLVKGNLVRGTKDETSGTLKSFITRVENLMNLRYSVARTPQQNRVAERRNRILIEATRTMLADSKLPTTFWVEAVNTACYVQNKSSQDNEFQPLNDGAKKVDEDLRKENECNDQREEDSTNSTNRVNTVTSNINAANSSGVNVVGTNISIDLSPDPNMPSLKDINIFEDSHDDEDVFGAEADFHNLDSTFQISLIPTTIIHKDHPLEQVIGYLHSAPQTRRMTKNLEEHGLSAFLYGKIKKEVYVCQPPGFEDLDFLNKVYKVEKALYGLHQAPRAWDETLSTYLLDNGFKRGQIDKTLFIKRNKGDILLVQVYVDDIIFRSTKKEKCDAFEILMDETFQMSLMGELTFFLGLQTVVANCITKAEYVATSMLWSSALDTKSIAGLWTVVKIKTVNDDVRLQALIDGKKVVINEASIRHDLKLNDAEGTSCLSNAVIFKELARMGESKRMETEVSPTETNTKEHVPTPFNDPLPSYEDRMQLKEFMKLCTNLSNKVLDLESEEKSSKQGRKITDIDADAEVNLENVYNLDMAHEETVMEIGKIIVDEVSTAGGELNAENEEPVSAAPTNITPAQPIEATKITVEITTAPKAKGIVFHDKEESTTRTASSPSQAKDKGKGLMVEPKMPLTRIDQIALDEEVARRIEAEWNADMKDNIDWNEDNVKKQKLEEQEEAKELKKNLEIVPDDENDVFVNVTPLSFKPPVIMDY</sequence>
<dbReference type="InterPro" id="IPR039537">
    <property type="entry name" value="Retrotran_Ty1/copia-like"/>
</dbReference>
<dbReference type="InterPro" id="IPR012337">
    <property type="entry name" value="RNaseH-like_sf"/>
</dbReference>
<evidence type="ECO:0000256" key="1">
    <source>
        <dbReference type="ARBA" id="ARBA00022670"/>
    </source>
</evidence>
<dbReference type="PANTHER" id="PTHR42648">
    <property type="entry name" value="TRANSPOSASE, PUTATIVE-RELATED"/>
    <property type="match status" value="1"/>
</dbReference>
<feature type="region of interest" description="Disordered" evidence="4">
    <location>
        <begin position="279"/>
        <end position="317"/>
    </location>
</feature>